<dbReference type="FunCoup" id="B9RE09">
    <property type="interactions" value="138"/>
</dbReference>
<keyword evidence="2 3" id="KW-0418">Kinase</keyword>
<dbReference type="PANTHER" id="PTHR23086:SF111">
    <property type="entry name" value="PHOSPHATIDYLINOSITOL 4-PHOSPHATE 5-KINASE 10"/>
    <property type="match status" value="1"/>
</dbReference>
<dbReference type="GO" id="GO:0005524">
    <property type="term" value="F:ATP binding"/>
    <property type="evidence" value="ECO:0007669"/>
    <property type="project" value="UniProtKB-UniRule"/>
</dbReference>
<dbReference type="STRING" id="3988.B9RE09"/>
<dbReference type="InParanoid" id="B9RE09"/>
<feature type="compositionally biased region" description="Low complexity" evidence="4">
    <location>
        <begin position="262"/>
        <end position="287"/>
    </location>
</feature>
<reference evidence="7" key="1">
    <citation type="journal article" date="2010" name="Nat. Biotechnol.">
        <title>Draft genome sequence of the oilseed species Ricinus communis.</title>
        <authorList>
            <person name="Chan A.P."/>
            <person name="Crabtree J."/>
            <person name="Zhao Q."/>
            <person name="Lorenzi H."/>
            <person name="Orvis J."/>
            <person name="Puiu D."/>
            <person name="Melake-Berhan A."/>
            <person name="Jones K.M."/>
            <person name="Redman J."/>
            <person name="Chen G."/>
            <person name="Cahoon E.B."/>
            <person name="Gedil M."/>
            <person name="Stanke M."/>
            <person name="Haas B.J."/>
            <person name="Wortman J.R."/>
            <person name="Fraser-Liggett C.M."/>
            <person name="Ravel J."/>
            <person name="Rabinowicz P.D."/>
        </authorList>
    </citation>
    <scope>NUCLEOTIDE SEQUENCE [LARGE SCALE GENOMIC DNA]</scope>
    <source>
        <strain evidence="7">cv. Hale</strain>
    </source>
</reference>
<dbReference type="Pfam" id="PF01504">
    <property type="entry name" value="PIP5K"/>
    <property type="match status" value="1"/>
</dbReference>
<feature type="region of interest" description="Disordered" evidence="4">
    <location>
        <begin position="262"/>
        <end position="290"/>
    </location>
</feature>
<feature type="domain" description="PIPK" evidence="5">
    <location>
        <begin position="1"/>
        <end position="390"/>
    </location>
</feature>
<dbReference type="SUPFAM" id="SSF56104">
    <property type="entry name" value="SAICAR synthase-like"/>
    <property type="match status" value="1"/>
</dbReference>
<sequence>MAESSEKFRPVASKDFQYKRIQYHLEESTYLGPGKVTELEWKDYCPEIFRHIQQHDKINHADYTMLLCAKDILKEVSSPGKPGRVIILPTNNKFVIKTLRKSEMKVILNTLQKYHRHLMRNQSTLLLRLYGLHSVKQFGGLKVYFIVFGNPILLDMNIYCVYHLKGSSRGRKVQKMRVDEYTIHKDSDFDYCFYLNPLVREKLLEQIKIDCDYLEEEGIMEYSLLIGLAMQTSYTDIKGLFFFFFFFFGSSQGTIDSRSLYSKNTDSTTSSSPTASIDSETISSHSSQEFEDTQLSFADACQEPDSNIYKFGRGLPARAVRANTTEVGEQEPESFNVMLYFGIVDFYQKFNVAKRIEHIYKSIQYDSKSISAVKPQEYSSRFRYFLEQTFLAEDSVDFGICNWKTDLPCQNL</sequence>
<organism evidence="6 7">
    <name type="scientific">Ricinus communis</name>
    <name type="common">Castor bean</name>
    <dbReference type="NCBI Taxonomy" id="3988"/>
    <lineage>
        <taxon>Eukaryota</taxon>
        <taxon>Viridiplantae</taxon>
        <taxon>Streptophyta</taxon>
        <taxon>Embryophyta</taxon>
        <taxon>Tracheophyta</taxon>
        <taxon>Spermatophyta</taxon>
        <taxon>Magnoliopsida</taxon>
        <taxon>eudicotyledons</taxon>
        <taxon>Gunneridae</taxon>
        <taxon>Pentapetalae</taxon>
        <taxon>rosids</taxon>
        <taxon>fabids</taxon>
        <taxon>Malpighiales</taxon>
        <taxon>Euphorbiaceae</taxon>
        <taxon>Acalyphoideae</taxon>
        <taxon>Acalypheae</taxon>
        <taxon>Ricinus</taxon>
    </lineage>
</organism>
<dbReference type="PROSITE" id="PS51455">
    <property type="entry name" value="PIPK"/>
    <property type="match status" value="1"/>
</dbReference>
<accession>B9RE09</accession>
<dbReference type="EC" id="2.7.1.68" evidence="1"/>
<dbReference type="GO" id="GO:0005886">
    <property type="term" value="C:plasma membrane"/>
    <property type="evidence" value="ECO:0000318"/>
    <property type="project" value="GO_Central"/>
</dbReference>
<dbReference type="SMART" id="SM00330">
    <property type="entry name" value="PIPKc"/>
    <property type="match status" value="1"/>
</dbReference>
<evidence type="ECO:0000259" key="5">
    <source>
        <dbReference type="PROSITE" id="PS51455"/>
    </source>
</evidence>
<dbReference type="InterPro" id="IPR027483">
    <property type="entry name" value="PInositol-4-P-4/5-kinase_C_sf"/>
</dbReference>
<evidence type="ECO:0000313" key="6">
    <source>
        <dbReference type="EMBL" id="EEF50617.1"/>
    </source>
</evidence>
<dbReference type="eggNOG" id="KOG0229">
    <property type="taxonomic scope" value="Eukaryota"/>
</dbReference>
<dbReference type="GO" id="GO:0046854">
    <property type="term" value="P:phosphatidylinositol phosphate biosynthetic process"/>
    <property type="evidence" value="ECO:0000318"/>
    <property type="project" value="GO_Central"/>
</dbReference>
<dbReference type="InterPro" id="IPR002498">
    <property type="entry name" value="PInositol-4-P-4/5-kinase_core"/>
</dbReference>
<dbReference type="PANTHER" id="PTHR23086">
    <property type="entry name" value="PHOSPHATIDYLINOSITOL-4-PHOSPHATE 5-KINASE"/>
    <property type="match status" value="1"/>
</dbReference>
<dbReference type="AlphaFoldDB" id="B9RE09"/>
<dbReference type="EMBL" id="EQ973775">
    <property type="protein sequence ID" value="EEF50617.1"/>
    <property type="molecule type" value="Genomic_DNA"/>
</dbReference>
<protein>
    <recommendedName>
        <fullName evidence="1">1-phosphatidylinositol-4-phosphate 5-kinase</fullName>
        <ecNumber evidence="1">2.7.1.68</ecNumber>
    </recommendedName>
</protein>
<dbReference type="InterPro" id="IPR027484">
    <property type="entry name" value="PInositol-4-P-5-kinase_N"/>
</dbReference>
<name>B9RE09_RICCO</name>
<dbReference type="Proteomes" id="UP000008311">
    <property type="component" value="Unassembled WGS sequence"/>
</dbReference>
<dbReference type="Gene3D" id="3.30.810.10">
    <property type="entry name" value="2-Layer Sandwich"/>
    <property type="match status" value="1"/>
</dbReference>
<keyword evidence="3" id="KW-0067">ATP-binding</keyword>
<evidence type="ECO:0000256" key="2">
    <source>
        <dbReference type="ARBA" id="ARBA00022777"/>
    </source>
</evidence>
<evidence type="ECO:0000256" key="3">
    <source>
        <dbReference type="PROSITE-ProRule" id="PRU00781"/>
    </source>
</evidence>
<evidence type="ECO:0000256" key="4">
    <source>
        <dbReference type="SAM" id="MobiDB-lite"/>
    </source>
</evidence>
<keyword evidence="7" id="KW-1185">Reference proteome</keyword>
<keyword evidence="3" id="KW-0547">Nucleotide-binding</keyword>
<dbReference type="InterPro" id="IPR023610">
    <property type="entry name" value="PInositol-4/5-P-5/4-kinase"/>
</dbReference>
<evidence type="ECO:0000313" key="7">
    <source>
        <dbReference type="Proteomes" id="UP000008311"/>
    </source>
</evidence>
<dbReference type="GO" id="GO:0016308">
    <property type="term" value="F:1-phosphatidylinositol-4-phosphate 5-kinase activity"/>
    <property type="evidence" value="ECO:0000318"/>
    <property type="project" value="GO_Central"/>
</dbReference>
<dbReference type="Gene3D" id="3.30.800.10">
    <property type="entry name" value="Phosphatidylinositol Phosphate Kinase II Beta"/>
    <property type="match status" value="1"/>
</dbReference>
<evidence type="ECO:0000256" key="1">
    <source>
        <dbReference type="ARBA" id="ARBA00012172"/>
    </source>
</evidence>
<proteinExistence type="predicted"/>
<gene>
    <name evidence="6" type="ORF">RCOM_1617260</name>
</gene>
<keyword evidence="3 6" id="KW-0808">Transferase</keyword>